<comment type="similarity">
    <text evidence="1">Belongs to the protein kinase superfamily. NEK Ser/Thr protein kinase family. NIMA subfamily.</text>
</comment>
<dbReference type="EC" id="2.7.11.1" evidence="2"/>
<evidence type="ECO:0000313" key="10">
    <source>
        <dbReference type="EMBL" id="KAF2709873.1"/>
    </source>
</evidence>
<dbReference type="Gene3D" id="1.10.510.10">
    <property type="entry name" value="Transferase(Phosphotransferase) domain 1"/>
    <property type="match status" value="1"/>
</dbReference>
<evidence type="ECO:0000256" key="7">
    <source>
        <dbReference type="PROSITE-ProRule" id="PRU10141"/>
    </source>
</evidence>
<dbReference type="Pfam" id="PF00069">
    <property type="entry name" value="Pkinase"/>
    <property type="match status" value="1"/>
</dbReference>
<keyword evidence="6 7" id="KW-0067">ATP-binding</keyword>
<dbReference type="OrthoDB" id="310217at2759"/>
<evidence type="ECO:0000256" key="2">
    <source>
        <dbReference type="ARBA" id="ARBA00012513"/>
    </source>
</evidence>
<dbReference type="SMART" id="SM00220">
    <property type="entry name" value="S_TKc"/>
    <property type="match status" value="1"/>
</dbReference>
<evidence type="ECO:0000256" key="1">
    <source>
        <dbReference type="ARBA" id="ARBA00010886"/>
    </source>
</evidence>
<dbReference type="PROSITE" id="PS00107">
    <property type="entry name" value="PROTEIN_KINASE_ATP"/>
    <property type="match status" value="1"/>
</dbReference>
<evidence type="ECO:0000256" key="6">
    <source>
        <dbReference type="ARBA" id="ARBA00022840"/>
    </source>
</evidence>
<dbReference type="PANTHER" id="PTHR43671">
    <property type="entry name" value="SERINE/THREONINE-PROTEIN KINASE NEK"/>
    <property type="match status" value="1"/>
</dbReference>
<keyword evidence="11" id="KW-1185">Reference proteome</keyword>
<evidence type="ECO:0000256" key="5">
    <source>
        <dbReference type="ARBA" id="ARBA00022777"/>
    </source>
</evidence>
<dbReference type="SUPFAM" id="SSF56112">
    <property type="entry name" value="Protein kinase-like (PK-like)"/>
    <property type="match status" value="1"/>
</dbReference>
<dbReference type="PANTHER" id="PTHR43671:SF13">
    <property type="entry name" value="SERINE_THREONINE-PROTEIN KINASE NEK2"/>
    <property type="match status" value="1"/>
</dbReference>
<dbReference type="PROSITE" id="PS00108">
    <property type="entry name" value="PROTEIN_KINASE_ST"/>
    <property type="match status" value="1"/>
</dbReference>
<dbReference type="EMBL" id="MU005769">
    <property type="protein sequence ID" value="KAF2709873.1"/>
    <property type="molecule type" value="Genomic_DNA"/>
</dbReference>
<dbReference type="GO" id="GO:0005524">
    <property type="term" value="F:ATP binding"/>
    <property type="evidence" value="ECO:0007669"/>
    <property type="project" value="UniProtKB-UniRule"/>
</dbReference>
<dbReference type="InterPro" id="IPR000719">
    <property type="entry name" value="Prot_kinase_dom"/>
</dbReference>
<gene>
    <name evidence="10" type="ORF">K504DRAFT_454273</name>
</gene>
<dbReference type="InterPro" id="IPR050660">
    <property type="entry name" value="NEK_Ser/Thr_kinase"/>
</dbReference>
<keyword evidence="3" id="KW-0808">Transferase</keyword>
<feature type="domain" description="Protein kinase" evidence="9">
    <location>
        <begin position="15"/>
        <end position="228"/>
    </location>
</feature>
<organism evidence="10 11">
    <name type="scientific">Pleomassaria siparia CBS 279.74</name>
    <dbReference type="NCBI Taxonomy" id="1314801"/>
    <lineage>
        <taxon>Eukaryota</taxon>
        <taxon>Fungi</taxon>
        <taxon>Dikarya</taxon>
        <taxon>Ascomycota</taxon>
        <taxon>Pezizomycotina</taxon>
        <taxon>Dothideomycetes</taxon>
        <taxon>Pleosporomycetidae</taxon>
        <taxon>Pleosporales</taxon>
        <taxon>Pleomassariaceae</taxon>
        <taxon>Pleomassaria</taxon>
    </lineage>
</organism>
<name>A0A6G1KB63_9PLEO</name>
<dbReference type="Proteomes" id="UP000799428">
    <property type="component" value="Unassembled WGS sequence"/>
</dbReference>
<dbReference type="InterPro" id="IPR011009">
    <property type="entry name" value="Kinase-like_dom_sf"/>
</dbReference>
<evidence type="ECO:0000256" key="4">
    <source>
        <dbReference type="ARBA" id="ARBA00022741"/>
    </source>
</evidence>
<accession>A0A6G1KB63</accession>
<evidence type="ECO:0000259" key="9">
    <source>
        <dbReference type="PROSITE" id="PS50011"/>
    </source>
</evidence>
<feature type="binding site" evidence="7">
    <location>
        <position position="42"/>
    </location>
    <ligand>
        <name>ATP</name>
        <dbReference type="ChEBI" id="CHEBI:30616"/>
    </ligand>
</feature>
<dbReference type="CDD" id="cd00180">
    <property type="entry name" value="PKc"/>
    <property type="match status" value="1"/>
</dbReference>
<reference evidence="10" key="1">
    <citation type="journal article" date="2020" name="Stud. Mycol.">
        <title>101 Dothideomycetes genomes: a test case for predicting lifestyles and emergence of pathogens.</title>
        <authorList>
            <person name="Haridas S."/>
            <person name="Albert R."/>
            <person name="Binder M."/>
            <person name="Bloem J."/>
            <person name="Labutti K."/>
            <person name="Salamov A."/>
            <person name="Andreopoulos B."/>
            <person name="Baker S."/>
            <person name="Barry K."/>
            <person name="Bills G."/>
            <person name="Bluhm B."/>
            <person name="Cannon C."/>
            <person name="Castanera R."/>
            <person name="Culley D."/>
            <person name="Daum C."/>
            <person name="Ezra D."/>
            <person name="Gonzalez J."/>
            <person name="Henrissat B."/>
            <person name="Kuo A."/>
            <person name="Liang C."/>
            <person name="Lipzen A."/>
            <person name="Lutzoni F."/>
            <person name="Magnuson J."/>
            <person name="Mondo S."/>
            <person name="Nolan M."/>
            <person name="Ohm R."/>
            <person name="Pangilinan J."/>
            <person name="Park H.-J."/>
            <person name="Ramirez L."/>
            <person name="Alfaro M."/>
            <person name="Sun H."/>
            <person name="Tritt A."/>
            <person name="Yoshinaga Y."/>
            <person name="Zwiers L.-H."/>
            <person name="Turgeon B."/>
            <person name="Goodwin S."/>
            <person name="Spatafora J."/>
            <person name="Crous P."/>
            <person name="Grigoriev I."/>
        </authorList>
    </citation>
    <scope>NUCLEOTIDE SEQUENCE</scope>
    <source>
        <strain evidence="10">CBS 279.74</strain>
    </source>
</reference>
<dbReference type="InterPro" id="IPR017441">
    <property type="entry name" value="Protein_kinase_ATP_BS"/>
</dbReference>
<keyword evidence="8" id="KW-0723">Serine/threonine-protein kinase</keyword>
<dbReference type="AlphaFoldDB" id="A0A6G1KB63"/>
<evidence type="ECO:0000256" key="3">
    <source>
        <dbReference type="ARBA" id="ARBA00022679"/>
    </source>
</evidence>
<evidence type="ECO:0000313" key="11">
    <source>
        <dbReference type="Proteomes" id="UP000799428"/>
    </source>
</evidence>
<evidence type="ECO:0000256" key="8">
    <source>
        <dbReference type="RuleBase" id="RU000304"/>
    </source>
</evidence>
<proteinExistence type="inferred from homology"/>
<dbReference type="GO" id="GO:0004674">
    <property type="term" value="F:protein serine/threonine kinase activity"/>
    <property type="evidence" value="ECO:0007669"/>
    <property type="project" value="UniProtKB-KW"/>
</dbReference>
<keyword evidence="5 10" id="KW-0418">Kinase</keyword>
<keyword evidence="4 7" id="KW-0547">Nucleotide-binding</keyword>
<protein>
    <recommendedName>
        <fullName evidence="2">non-specific serine/threonine protein kinase</fullName>
        <ecNumber evidence="2">2.7.11.1</ecNumber>
    </recommendedName>
</protein>
<dbReference type="PROSITE" id="PS50011">
    <property type="entry name" value="PROTEIN_KINASE_DOM"/>
    <property type="match status" value="1"/>
</dbReference>
<sequence length="228" mass="25875">MSTESQIHKTDRPTFKILKWIGAGGFGNVFKVLRNDKIVACKQIETDNLDFALDEHRHMTLVRGGPHIAAVHDGIEWNAKTKTLSFFMDYYKGKDLNRQVEMLRATGERFTEFQIIDIAYQIAVALEHCHGRNLLHQDMKPMNILLSEAWDPTTQGAVPHLFLADFGIASHVQTIGTRLTGRRGTPGYEAPVKKTLFPHFPRNHVLIFSTRKSVPPSLPSPRNQTYTL</sequence>
<dbReference type="InterPro" id="IPR008271">
    <property type="entry name" value="Ser/Thr_kinase_AS"/>
</dbReference>